<accession>A0A843TU72</accession>
<dbReference type="PANTHER" id="PTHR42647">
    <property type="entry name" value="SBP (S-RIBONUCLEASE BINDING PROTEIN) FAMILY PROTEIN"/>
    <property type="match status" value="1"/>
</dbReference>
<evidence type="ECO:0000256" key="2">
    <source>
        <dbReference type="ARBA" id="ARBA00022771"/>
    </source>
</evidence>
<evidence type="ECO:0000313" key="7">
    <source>
        <dbReference type="EMBL" id="MQL71889.1"/>
    </source>
</evidence>
<evidence type="ECO:0000313" key="8">
    <source>
        <dbReference type="Proteomes" id="UP000652761"/>
    </source>
</evidence>
<dbReference type="PANTHER" id="PTHR42647:SF72">
    <property type="entry name" value="EF-HAND CALCIUM-BINDING DOMAIN-CONTAINING PROTEIN 4A"/>
    <property type="match status" value="1"/>
</dbReference>
<reference evidence="7" key="1">
    <citation type="submission" date="2017-07" db="EMBL/GenBank/DDBJ databases">
        <title>Taro Niue Genome Assembly and Annotation.</title>
        <authorList>
            <person name="Atibalentja N."/>
            <person name="Keating K."/>
            <person name="Fields C.J."/>
        </authorList>
    </citation>
    <scope>NUCLEOTIDE SEQUENCE</scope>
    <source>
        <strain evidence="7">Niue_2</strain>
        <tissue evidence="7">Leaf</tissue>
    </source>
</reference>
<organism evidence="7 8">
    <name type="scientific">Colocasia esculenta</name>
    <name type="common">Wild taro</name>
    <name type="synonym">Arum esculentum</name>
    <dbReference type="NCBI Taxonomy" id="4460"/>
    <lineage>
        <taxon>Eukaryota</taxon>
        <taxon>Viridiplantae</taxon>
        <taxon>Streptophyta</taxon>
        <taxon>Embryophyta</taxon>
        <taxon>Tracheophyta</taxon>
        <taxon>Spermatophyta</taxon>
        <taxon>Magnoliopsida</taxon>
        <taxon>Liliopsida</taxon>
        <taxon>Araceae</taxon>
        <taxon>Aroideae</taxon>
        <taxon>Colocasieae</taxon>
        <taxon>Colocasia</taxon>
    </lineage>
</organism>
<gene>
    <name evidence="7" type="ORF">Taro_004232</name>
</gene>
<dbReference type="InterPro" id="IPR013083">
    <property type="entry name" value="Znf_RING/FYVE/PHD"/>
</dbReference>
<dbReference type="PROSITE" id="PS50089">
    <property type="entry name" value="ZF_RING_2"/>
    <property type="match status" value="1"/>
</dbReference>
<evidence type="ECO:0000256" key="1">
    <source>
        <dbReference type="ARBA" id="ARBA00022723"/>
    </source>
</evidence>
<keyword evidence="5" id="KW-0175">Coiled coil</keyword>
<evidence type="ECO:0000256" key="3">
    <source>
        <dbReference type="ARBA" id="ARBA00022833"/>
    </source>
</evidence>
<keyword evidence="2 4" id="KW-0863">Zinc-finger</keyword>
<dbReference type="Pfam" id="PF13920">
    <property type="entry name" value="zf-C3HC4_3"/>
    <property type="match status" value="1"/>
</dbReference>
<dbReference type="GO" id="GO:0008270">
    <property type="term" value="F:zinc ion binding"/>
    <property type="evidence" value="ECO:0007669"/>
    <property type="project" value="UniProtKB-KW"/>
</dbReference>
<dbReference type="EMBL" id="NMUH01000112">
    <property type="protein sequence ID" value="MQL71889.1"/>
    <property type="molecule type" value="Genomic_DNA"/>
</dbReference>
<dbReference type="CDD" id="cd16649">
    <property type="entry name" value="mRING-HC-C3HC5_CGRF1-like"/>
    <property type="match status" value="1"/>
</dbReference>
<keyword evidence="8" id="KW-1185">Reference proteome</keyword>
<keyword evidence="3" id="KW-0862">Zinc</keyword>
<dbReference type="SMR" id="A0A843TU72"/>
<keyword evidence="1" id="KW-0479">Metal-binding</keyword>
<evidence type="ECO:0000256" key="5">
    <source>
        <dbReference type="SAM" id="Coils"/>
    </source>
</evidence>
<evidence type="ECO:0000259" key="6">
    <source>
        <dbReference type="PROSITE" id="PS50089"/>
    </source>
</evidence>
<dbReference type="Gene3D" id="3.30.40.10">
    <property type="entry name" value="Zinc/RING finger domain, C3HC4 (zinc finger)"/>
    <property type="match status" value="1"/>
</dbReference>
<feature type="coiled-coil region" evidence="5">
    <location>
        <begin position="214"/>
        <end position="248"/>
    </location>
</feature>
<name>A0A843TU72_COLES</name>
<sequence>MEVQAQYPSTVAPFIPNYPSGKVSRAAGAGVPFFNINAAVAHLGSLPANFPHLQQTLADVGVVFSGEPESELTCNASGCRKRGFLEGSVAHPALQRDLQQQQKKIRLAYVPREVAAPPSEACVGTPSSLPLAAYDKIRMNESAIASTSARPHVESRLPLETAPTTSPFMEDLVSQLNQQSLEVEAFIRLQNESIRSGLEEARKRHHRALLSATEQSVLRRLREKEAELESASRRNTELEEKIRQLAAENQIWFNVARNNETIVCSLRATLEQVLVHNATPGGAAAAGPAILSARSSQEREEGFGESDCVEPAFPVEDAQSCCHEGPPATAPEVEKVTAAARQYPREMRLGGTCKACAKGEASVLLLPCRHVCLCKLCDSSIDACPVCDAPKNASLQVFMC</sequence>
<dbReference type="InterPro" id="IPR001841">
    <property type="entry name" value="Znf_RING"/>
</dbReference>
<evidence type="ECO:0000256" key="4">
    <source>
        <dbReference type="PROSITE-ProRule" id="PRU00175"/>
    </source>
</evidence>
<dbReference type="FunFam" id="3.30.40.10:FF:000239">
    <property type="entry name" value="probable BOI-related E3 ubiquitin-protein ligase 2"/>
    <property type="match status" value="1"/>
</dbReference>
<dbReference type="AlphaFoldDB" id="A0A843TU72"/>
<proteinExistence type="predicted"/>
<protein>
    <recommendedName>
        <fullName evidence="6">RING-type domain-containing protein</fullName>
    </recommendedName>
</protein>
<feature type="domain" description="RING-type" evidence="6">
    <location>
        <begin position="353"/>
        <end position="388"/>
    </location>
</feature>
<comment type="caution">
    <text evidence="7">The sequence shown here is derived from an EMBL/GenBank/DDBJ whole genome shotgun (WGS) entry which is preliminary data.</text>
</comment>
<dbReference type="GO" id="GO:0004842">
    <property type="term" value="F:ubiquitin-protein transferase activity"/>
    <property type="evidence" value="ECO:0007669"/>
    <property type="project" value="TreeGrafter"/>
</dbReference>
<dbReference type="Proteomes" id="UP000652761">
    <property type="component" value="Unassembled WGS sequence"/>
</dbReference>
<dbReference type="OrthoDB" id="1711136at2759"/>